<dbReference type="Proteomes" id="UP000030826">
    <property type="component" value="Unassembled WGS sequence"/>
</dbReference>
<dbReference type="AlphaFoldDB" id="A0A0B1Q338"/>
<proteinExistence type="predicted"/>
<dbReference type="OrthoDB" id="7906797at2"/>
<evidence type="ECO:0000256" key="1">
    <source>
        <dbReference type="SAM" id="SignalP"/>
    </source>
</evidence>
<evidence type="ECO:0000313" key="2">
    <source>
        <dbReference type="EMBL" id="KHJ55268.1"/>
    </source>
</evidence>
<dbReference type="EMBL" id="JRFJ01000001">
    <property type="protein sequence ID" value="KHJ55268.1"/>
    <property type="molecule type" value="Genomic_DNA"/>
</dbReference>
<protein>
    <submittedName>
        <fullName evidence="2">Uncharacterized protein</fullName>
    </submittedName>
</protein>
<accession>A0A0B1Q338</accession>
<dbReference type="RefSeq" id="WP_039188069.1">
    <property type="nucleotide sequence ID" value="NZ_JRFJ01000001.1"/>
</dbReference>
<organism evidence="2 3">
    <name type="scientific">Aureimonas altamirensis</name>
    <dbReference type="NCBI Taxonomy" id="370622"/>
    <lineage>
        <taxon>Bacteria</taxon>
        <taxon>Pseudomonadati</taxon>
        <taxon>Pseudomonadota</taxon>
        <taxon>Alphaproteobacteria</taxon>
        <taxon>Hyphomicrobiales</taxon>
        <taxon>Aurantimonadaceae</taxon>
        <taxon>Aureimonas</taxon>
    </lineage>
</organism>
<name>A0A0B1Q338_9HYPH</name>
<comment type="caution">
    <text evidence="2">The sequence shown here is derived from an EMBL/GenBank/DDBJ whole genome shotgun (WGS) entry which is preliminary data.</text>
</comment>
<gene>
    <name evidence="2" type="ORF">LA66_00870</name>
</gene>
<keyword evidence="1" id="KW-0732">Signal</keyword>
<sequence>MPARLAVASLAACILAPTFTAAAPFGLHAGDRPPSFTILRDNGDGTLVVGNVPAAYPGLVQFFARYDEANGLCSIAGVTAPFDGDVEGIAARLYFDALATRLSGLYGAAKLYSFAIPAGTGDAGWSAEIASGGRYHYAFWHGAPEEDARSIALSVGAREDGRPFVLLTYDFVNFDRCVETRALGEAPAL</sequence>
<evidence type="ECO:0000313" key="3">
    <source>
        <dbReference type="Proteomes" id="UP000030826"/>
    </source>
</evidence>
<feature type="chain" id="PRO_5002062979" evidence="1">
    <location>
        <begin position="23"/>
        <end position="189"/>
    </location>
</feature>
<feature type="signal peptide" evidence="1">
    <location>
        <begin position="1"/>
        <end position="22"/>
    </location>
</feature>
<reference evidence="2 3" key="1">
    <citation type="submission" date="2014-09" db="EMBL/GenBank/DDBJ databases">
        <title>Isolation and characterization of Aurantimonas altamirensis ON-56566 from clinical sample following a dog bite.</title>
        <authorList>
            <person name="Eshaghi A."/>
            <person name="Li A."/>
            <person name="Shahinas D."/>
            <person name="Bahn P."/>
            <person name="Kus J.V."/>
            <person name="Patel S.N."/>
        </authorList>
    </citation>
    <scope>NUCLEOTIDE SEQUENCE [LARGE SCALE GENOMIC DNA]</scope>
    <source>
        <strain evidence="2 3">ON-56566</strain>
    </source>
</reference>